<evidence type="ECO:0000259" key="7">
    <source>
        <dbReference type="Pfam" id="PF23726"/>
    </source>
</evidence>
<dbReference type="InterPro" id="IPR058543">
    <property type="entry name" value="Beta-prop_RSE1/DDB1/CPSF1_2nd"/>
</dbReference>
<keyword evidence="9" id="KW-1185">Reference proteome</keyword>
<dbReference type="Pfam" id="PF23726">
    <property type="entry name" value="Beta-prop_RSE1_2nd"/>
    <property type="match status" value="1"/>
</dbReference>
<reference evidence="9" key="1">
    <citation type="submission" date="2023-07" db="EMBL/GenBank/DDBJ databases">
        <title>A draft genome of Kazachstania heterogenica Y-27499.</title>
        <authorList>
            <person name="Donic C."/>
            <person name="Kralova J.S."/>
            <person name="Fidel L."/>
            <person name="Ben-Dor S."/>
            <person name="Jung S."/>
        </authorList>
    </citation>
    <scope>NUCLEOTIDE SEQUENCE [LARGE SCALE GENOMIC DNA]</scope>
    <source>
        <strain evidence="9">Y27499</strain>
    </source>
</reference>
<keyword evidence="3" id="KW-0539">Nucleus</keyword>
<evidence type="ECO:0000313" key="9">
    <source>
        <dbReference type="Proteomes" id="UP001306508"/>
    </source>
</evidence>
<evidence type="ECO:0000256" key="2">
    <source>
        <dbReference type="ARBA" id="ARBA00022664"/>
    </source>
</evidence>
<evidence type="ECO:0008006" key="10">
    <source>
        <dbReference type="Google" id="ProtNLM"/>
    </source>
</evidence>
<dbReference type="InterPro" id="IPR050358">
    <property type="entry name" value="RSE1/DDB1/CFT1"/>
</dbReference>
<dbReference type="PANTHER" id="PTHR10644">
    <property type="entry name" value="DNA REPAIR/RNA PROCESSING CPSF FAMILY"/>
    <property type="match status" value="1"/>
</dbReference>
<name>A0AAN7WHC7_9SACH</name>
<dbReference type="InterPro" id="IPR004871">
    <property type="entry name" value="RSE1/DDB1/CPSF1_C"/>
</dbReference>
<dbReference type="SUPFAM" id="SSF50978">
    <property type="entry name" value="WD40 repeat-like"/>
    <property type="match status" value="1"/>
</dbReference>
<dbReference type="GO" id="GO:0003676">
    <property type="term" value="F:nucleic acid binding"/>
    <property type="evidence" value="ECO:0007669"/>
    <property type="project" value="InterPro"/>
</dbReference>
<feature type="domain" description="RSE1/DDB1/CPSF1 first beta-propeller" evidence="6">
    <location>
        <begin position="39"/>
        <end position="434"/>
    </location>
</feature>
<protein>
    <recommendedName>
        <fullName evidence="10">Pre-mRNA-splicing factor RSE1</fullName>
    </recommendedName>
</protein>
<dbReference type="Pfam" id="PF03178">
    <property type="entry name" value="CPSF_A"/>
    <property type="match status" value="1"/>
</dbReference>
<dbReference type="InterPro" id="IPR018846">
    <property type="entry name" value="Beta-prop_RSE1/DDB1/CPSF1_1st"/>
</dbReference>
<organism evidence="8 9">
    <name type="scientific">Arxiozyma heterogenica</name>
    <dbReference type="NCBI Taxonomy" id="278026"/>
    <lineage>
        <taxon>Eukaryota</taxon>
        <taxon>Fungi</taxon>
        <taxon>Dikarya</taxon>
        <taxon>Ascomycota</taxon>
        <taxon>Saccharomycotina</taxon>
        <taxon>Saccharomycetes</taxon>
        <taxon>Saccharomycetales</taxon>
        <taxon>Saccharomycetaceae</taxon>
        <taxon>Arxiozyma</taxon>
    </lineage>
</organism>
<evidence type="ECO:0000256" key="3">
    <source>
        <dbReference type="ARBA" id="ARBA00023242"/>
    </source>
</evidence>
<dbReference type="GO" id="GO:0005634">
    <property type="term" value="C:nucleus"/>
    <property type="evidence" value="ECO:0007669"/>
    <property type="project" value="UniProtKB-SubCell"/>
</dbReference>
<dbReference type="Proteomes" id="UP001306508">
    <property type="component" value="Unassembled WGS sequence"/>
</dbReference>
<evidence type="ECO:0000256" key="4">
    <source>
        <dbReference type="SAM" id="MobiDB-lite"/>
    </source>
</evidence>
<proteinExistence type="predicted"/>
<comment type="subcellular location">
    <subcellularLocation>
        <location evidence="1">Nucleus</location>
    </subcellularLocation>
</comment>
<dbReference type="InterPro" id="IPR036322">
    <property type="entry name" value="WD40_repeat_dom_sf"/>
</dbReference>
<feature type="domain" description="RSE1/DDB1/CPSF1 second beta-propeller" evidence="7">
    <location>
        <begin position="488"/>
        <end position="744"/>
    </location>
</feature>
<sequence length="1325" mass="151501">MLIQETDLFLYNLTLKKQSNYNYSCLGTFVNIDPISNVSKHNLQLCLATESHIELYDLSNRTLTKIGNDIPLFAIIKNIKTVKNQTTSIDYLIITSDSGNLSILEFVWNQQTLSLSLSALCIEPIARSGIRRLSPMDYIAVDKHSRCLMLSAVEKFKYCYLLNCNNTTNNNVVISNTNTNTNNNIVSSPLEAIRSNFITLDLVSCDMNYIDNPCFAALEMEIVLNNSNNNNNNNNSLPNKNLFHLVFYMLDMNLNCIIKKADYLLPGKPSILIPLPDLAEYGMLTNIVGSQYNQSNNHNDTTNPFVMVGLEDSFLVKDLKGDFNIKVQLPKCQDHHYPATITSHVFRSFKKQIFILLQTNYGDLLKLQIIPNQNEKNKPKFILSYFDTIPVAEQLHITTNGLLFANCEFNNNYLFQFESLGSNKEEKTFTVSKILQNLSILKKMSTSNPMFSANVVKNSSNQAVVPFKLISRHEDSSIRVYNNSVVVETLVSSNLPPNPKNIWTIKKRLDDDVHSYVALAFHNYTVLLNISGESMQTLSFSNPVPFIMKNDTTIYMTILNPNIIIQVCANQFVQVVTTEDTSEFKQIYEWFPPAGIQIITATATFTQLIVALSNNTVVYFELNIVNNSLMESSKTLVFDNKIAKIAMDQNKFRSSDLIVATDDDQLINIICLDTKSPNFMEILAFQQLNDEVNDIIVNNNMFYVGLKNGIYVKSKFDEKDRNIIHTAQRFMGAKPVSLSVVKDILLTPKDDDMGSDSEEEEENFDEENNLQKESNVEDREYNQNEFSTCITIHSDNVWLDYNFKQMNYIRPVTLTDNMSSLKRITQFSTSTISRNGVCALSSSGSLVIGRFKDFIHVDHWFNIVDAKIKNSISNITEEEDEEQDNGDNESEEVYFGEYLNKKLIFTDDGEHIISIDNHKDPFVQNCRISIIKFSSNQCLLNTSSNSDYYNIEGHRCVAAQLIHFTKNKNFVNLVISTRDQYLLTFQLKIEDTKKVSQYELSLLHKTKVESDIFAMGIINDKLFVTILNYCVLYDLGKKQLLKKSITKVSASMHCTTAIDVWDNSRIAVGDIHESVTIYQYDLQSNQLYPIADDTVKRHVTTLKFIDSQTVVGGDKFGNLWTLRIPKEIDQNRIMNYGNSLHNSVMEAPYKLELKDHYFINDIPMWCSVVDFLQISDRPCILYGCLQGTIGILLPLLSKLQIKTASKLQESISNLESLILNDRVSRLTMQDDDIEDTKINEEEGIWISQKEQLDSHPEEYISLVDRDHFRYRSYYAPVKNIIDGDLCERFLTLTSYEQTLVCKNMGKQVMIEDVINFLNETRSNYM</sequence>
<feature type="compositionally biased region" description="Acidic residues" evidence="4">
    <location>
        <begin position="753"/>
        <end position="768"/>
    </location>
</feature>
<accession>A0AAN7WHC7</accession>
<evidence type="ECO:0000259" key="5">
    <source>
        <dbReference type="Pfam" id="PF03178"/>
    </source>
</evidence>
<comment type="caution">
    <text evidence="8">The sequence shown here is derived from an EMBL/GenBank/DDBJ whole genome shotgun (WGS) entry which is preliminary data.</text>
</comment>
<feature type="region of interest" description="Disordered" evidence="4">
    <location>
        <begin position="749"/>
        <end position="778"/>
    </location>
</feature>
<dbReference type="Gene3D" id="2.130.10.10">
    <property type="entry name" value="YVTN repeat-like/Quinoprotein amine dehydrogenase"/>
    <property type="match status" value="3"/>
</dbReference>
<evidence type="ECO:0000259" key="6">
    <source>
        <dbReference type="Pfam" id="PF10433"/>
    </source>
</evidence>
<dbReference type="EMBL" id="JAWIZZ010000046">
    <property type="protein sequence ID" value="KAK5779795.1"/>
    <property type="molecule type" value="Genomic_DNA"/>
</dbReference>
<evidence type="ECO:0000256" key="1">
    <source>
        <dbReference type="ARBA" id="ARBA00004123"/>
    </source>
</evidence>
<gene>
    <name evidence="8" type="ORF">RI543_002918</name>
</gene>
<evidence type="ECO:0000313" key="8">
    <source>
        <dbReference type="EMBL" id="KAK5779795.1"/>
    </source>
</evidence>
<dbReference type="Pfam" id="PF10433">
    <property type="entry name" value="Beta-prop_RSE1_1st"/>
    <property type="match status" value="1"/>
</dbReference>
<feature type="domain" description="RSE1/DDB1/CPSF1 C-terminal" evidence="5">
    <location>
        <begin position="987"/>
        <end position="1290"/>
    </location>
</feature>
<dbReference type="InterPro" id="IPR015943">
    <property type="entry name" value="WD40/YVTN_repeat-like_dom_sf"/>
</dbReference>
<dbReference type="GO" id="GO:0006397">
    <property type="term" value="P:mRNA processing"/>
    <property type="evidence" value="ECO:0007669"/>
    <property type="project" value="UniProtKB-KW"/>
</dbReference>
<keyword evidence="2" id="KW-0507">mRNA processing</keyword>